<dbReference type="RefSeq" id="WP_115793398.1">
    <property type="nucleotide sequence ID" value="NZ_QSLN01000028.1"/>
</dbReference>
<proteinExistence type="predicted"/>
<protein>
    <recommendedName>
        <fullName evidence="3">DUF4276 family protein</fullName>
    </recommendedName>
</protein>
<dbReference type="EMBL" id="QSLN01000028">
    <property type="protein sequence ID" value="RDV80898.1"/>
    <property type="molecule type" value="Genomic_DNA"/>
</dbReference>
<dbReference type="AlphaFoldDB" id="A0A3D8P386"/>
<accession>A0A3D8P386</accession>
<evidence type="ECO:0000313" key="1">
    <source>
        <dbReference type="EMBL" id="RDV80898.1"/>
    </source>
</evidence>
<evidence type="ECO:0000313" key="2">
    <source>
        <dbReference type="Proteomes" id="UP000256329"/>
    </source>
</evidence>
<gene>
    <name evidence="1" type="ORF">DXX99_10315</name>
</gene>
<name>A0A3D8P386_9THEO</name>
<evidence type="ECO:0008006" key="3">
    <source>
        <dbReference type="Google" id="ProtNLM"/>
    </source>
</evidence>
<reference evidence="1 2" key="1">
    <citation type="submission" date="2018-08" db="EMBL/GenBank/DDBJ databases">
        <title>Form III RuBisCO-mediated autotrophy in Thermodesulfobium bacteria.</title>
        <authorList>
            <person name="Toshchakov S.V."/>
            <person name="Kublanov I.V."/>
            <person name="Frolov E."/>
            <person name="Bonch-Osmolovskaya E.A."/>
            <person name="Tourova T.P."/>
            <person name="Chernych N.A."/>
            <person name="Lebedinsky A.V."/>
        </authorList>
    </citation>
    <scope>NUCLEOTIDE SEQUENCE [LARGE SCALE GENOMIC DNA]</scope>
    <source>
        <strain evidence="1 2">SR</strain>
    </source>
</reference>
<sequence>MRTLYIFVEGPRDEDFFRRAIVGPYLSESYAVHIVKYAEKKSPFKNIGGLIKTIRRRKEKGEDLEYIFVVDLDECPCITGRKQDILQKFSSVLGNLEEARRELDRRILVVVKEIESWYLAGLNGDENLPETTEELTKEDFEKLAQDKRCSHIELMNRILDNFSVEIAAKKNRSFCYFCNKYLHIWLQSAKSQAAATGQFSDSA</sequence>
<keyword evidence="2" id="KW-1185">Reference proteome</keyword>
<comment type="caution">
    <text evidence="1">The sequence shown here is derived from an EMBL/GenBank/DDBJ whole genome shotgun (WGS) entry which is preliminary data.</text>
</comment>
<dbReference type="OrthoDB" id="1715989at2"/>
<dbReference type="Proteomes" id="UP000256329">
    <property type="component" value="Unassembled WGS sequence"/>
</dbReference>
<organism evidence="1 2">
    <name type="scientific">Ammonifex thiophilus</name>
    <dbReference type="NCBI Taxonomy" id="444093"/>
    <lineage>
        <taxon>Bacteria</taxon>
        <taxon>Bacillati</taxon>
        <taxon>Bacillota</taxon>
        <taxon>Clostridia</taxon>
        <taxon>Thermoanaerobacterales</taxon>
        <taxon>Thermoanaerobacteraceae</taxon>
        <taxon>Ammonifex</taxon>
    </lineage>
</organism>